<feature type="non-terminal residue" evidence="1">
    <location>
        <position position="189"/>
    </location>
</feature>
<dbReference type="AlphaFoldDB" id="A0A3E2H1H1"/>
<dbReference type="Proteomes" id="UP000258309">
    <property type="component" value="Unassembled WGS sequence"/>
</dbReference>
<evidence type="ECO:0000313" key="1">
    <source>
        <dbReference type="EMBL" id="RFU27092.1"/>
    </source>
</evidence>
<organism evidence="1 2">
    <name type="scientific">Scytalidium lignicola</name>
    <name type="common">Hyphomycete</name>
    <dbReference type="NCBI Taxonomy" id="5539"/>
    <lineage>
        <taxon>Eukaryota</taxon>
        <taxon>Fungi</taxon>
        <taxon>Dikarya</taxon>
        <taxon>Ascomycota</taxon>
        <taxon>Pezizomycotina</taxon>
        <taxon>Leotiomycetes</taxon>
        <taxon>Leotiomycetes incertae sedis</taxon>
        <taxon>Scytalidium</taxon>
    </lineage>
</organism>
<proteinExistence type="predicted"/>
<reference evidence="1 2" key="1">
    <citation type="submission" date="2018-05" db="EMBL/GenBank/DDBJ databases">
        <title>Draft genome sequence of Scytalidium lignicola DSM 105466, a ubiquitous saprotrophic fungus.</title>
        <authorList>
            <person name="Buettner E."/>
            <person name="Gebauer A.M."/>
            <person name="Hofrichter M."/>
            <person name="Liers C."/>
            <person name="Kellner H."/>
        </authorList>
    </citation>
    <scope>NUCLEOTIDE SEQUENCE [LARGE SCALE GENOMIC DNA]</scope>
    <source>
        <strain evidence="1 2">DSM 105466</strain>
    </source>
</reference>
<sequence>MVVGEADDDQVNVWMDPFVQGGKDWLGRCRNLARFWCWTEANLAGWKGRELMLYLILVESGSERPLRDLFQPVFPAGVGEFVSALCSEVYWKDLAESTRLPCVVETVIVVVKGYVKYEIVCCALGYSGSLPNVFDSLSLSLCTSSKAEMLLDQTKGYPITEVAAKSKIQEYQKTLEIEHNGESFAPGDM</sequence>
<evidence type="ECO:0000313" key="2">
    <source>
        <dbReference type="Proteomes" id="UP000258309"/>
    </source>
</evidence>
<accession>A0A3E2H1H1</accession>
<name>A0A3E2H1H1_SCYLI</name>
<gene>
    <name evidence="1" type="ORF">B7463_g9258</name>
</gene>
<dbReference type="EMBL" id="NCSJ02000224">
    <property type="protein sequence ID" value="RFU27092.1"/>
    <property type="molecule type" value="Genomic_DNA"/>
</dbReference>
<dbReference type="OrthoDB" id="3551681at2759"/>
<keyword evidence="2" id="KW-1185">Reference proteome</keyword>
<protein>
    <submittedName>
        <fullName evidence="1">Uncharacterized protein</fullName>
    </submittedName>
</protein>
<feature type="non-terminal residue" evidence="1">
    <location>
        <position position="1"/>
    </location>
</feature>
<comment type="caution">
    <text evidence="1">The sequence shown here is derived from an EMBL/GenBank/DDBJ whole genome shotgun (WGS) entry which is preliminary data.</text>
</comment>